<keyword evidence="6 7" id="KW-0067">ATP-binding</keyword>
<keyword evidence="4 7" id="KW-0547">Nucleotide-binding</keyword>
<evidence type="ECO:0000256" key="6">
    <source>
        <dbReference type="ARBA" id="ARBA00022840"/>
    </source>
</evidence>
<dbReference type="GO" id="GO:0038066">
    <property type="term" value="P:p38MAPK cascade"/>
    <property type="evidence" value="ECO:0007669"/>
    <property type="project" value="TreeGrafter"/>
</dbReference>
<dbReference type="Pfam" id="PF00069">
    <property type="entry name" value="Pkinase"/>
    <property type="match status" value="1"/>
</dbReference>
<dbReference type="Gene3D" id="3.30.200.20">
    <property type="entry name" value="Phosphorylase Kinase, domain 1"/>
    <property type="match status" value="1"/>
</dbReference>
<dbReference type="PROSITE" id="PS00108">
    <property type="entry name" value="PROTEIN_KINASE_ST"/>
    <property type="match status" value="1"/>
</dbReference>
<dbReference type="InterPro" id="IPR017441">
    <property type="entry name" value="Protein_kinase_ATP_BS"/>
</dbReference>
<organism evidence="10 11">
    <name type="scientific">Tilletia indica</name>
    <dbReference type="NCBI Taxonomy" id="43049"/>
    <lineage>
        <taxon>Eukaryota</taxon>
        <taxon>Fungi</taxon>
        <taxon>Dikarya</taxon>
        <taxon>Basidiomycota</taxon>
        <taxon>Ustilaginomycotina</taxon>
        <taxon>Exobasidiomycetes</taxon>
        <taxon>Tilletiales</taxon>
        <taxon>Tilletiaceae</taxon>
        <taxon>Tilletia</taxon>
    </lineage>
</organism>
<dbReference type="GO" id="GO:0005524">
    <property type="term" value="F:ATP binding"/>
    <property type="evidence" value="ECO:0007669"/>
    <property type="project" value="UniProtKB-UniRule"/>
</dbReference>
<feature type="compositionally biased region" description="Basic and acidic residues" evidence="8">
    <location>
        <begin position="1160"/>
        <end position="1181"/>
    </location>
</feature>
<feature type="compositionally biased region" description="Gly residues" evidence="8">
    <location>
        <begin position="1484"/>
        <end position="1493"/>
    </location>
</feature>
<sequence length="1521" mass="167171">MLLGAFFTCDTVLRILDPTTFRNEDEMDDDEDELEDKVTGAARMTEVLVSPSRSPAEFMQEEAQEVQEQAAATAAAASALSQYEEPQPQQQHFIVTAPDEDNADDDADDGGGETVTPRGRDTISVNASSSEVAAPAGLLHPNHSTGEPALSPLPTRSTPIPDDGALLTTASSVPPVVEVYEPRQRAEWQTMLSSVLGSEVLRSETKRITSADAPVLTPTQLMYQRWLEIHARLRGRAGSANPNVIVDAEEKRLRAVWEPMLKDLARAVKEWTPTPEVLTLIQQTSEVESSGSGEHSSPIPHPTRTFQPPGVKEEVLKQVGVLLHRVDHAESQFPSTRKAIEICPEWGSPEVQNKLSALYSWYNVSNMLRLQISILQRWTGSEDLEIERPKHAANDLLPAVIGSGIPTEGTTFVERIFKEDNLTSTFEKRTLSALNRVIEKAKRNILRHHVTFETLQLPSFEPDLVQVISFPTRLMEAALRLRLDYAGKLQDPGMLIVDSLTDDLRAAIAVACRIKIQYTQTMIADPGNGWDPPSCISKAYDIVLREALTFFFKLLNFKLMGSVFFKETEILEPEWKFLSTAADVIEGGDFIVAKNITHIVNKLFTRIVEYFEKELNAPSTSRGSRSALNPKGTVPAAIGQPTASSSGRAPPQVGGLTKGKVRLNLEETTKWIHAVFDNVRIRSRKLLGFARDIRLRLENAAEYDLTSLRYGPDRFGDGDNDSNGGGGGGSTTGGGSTAGAPKSNMDLNVFMQTLINADFFLVYTESYEDQGIYIVAEPSLHDRPELVHELLARCISRNREDDDLLFNREGAGGGDGEEEKQDPDETQGLGSINEGKTVVRASDDDEHSHYLLLLSPRDPFLWTGRVMTYPMAFNGIELKDHRMRLVADGPKGRLQRCKEHLMSIFSAANSSNRGGDQNLLSTAVNKVLPKRASTGATATALAAAAALEEEAANAFPLEVIHEHMAHMSEVQKELKQVNKGIFMLSNSIITSTPLIRQKMRNKMSTLSRQEYRRGHTDAMSMSASSVTAMDQERDRWLAGQGENCDELIQNCFSMAAEQGFRSLPFMDSDKLRVALTLTLARLSIDWVAFICEDCIPTDRKTFKWAVAALENAMQVTRADNIFKLSEHDFALMRNKVASCMALLISHFDIMGARSSAAKAKEEQERLEREKAERNRAGEVAEGRASMDSVASSIEGGEGMANGDGVASALPVQRPESPVQATGARWASKGREWDVARQEIERTQQLIGRVLDETRLEDRGLSFLASSSKLTIRWQQGRMIGSGTFGTVYSAVNLDTGELMAVKEIRFQDITSNPEVYKQIKDEMSVMEMLSHPNIVNYFGIEVHRDKVYIFEEYCENGSLAQLLKAGRIEDEAIIQVYTLWMLDGLAYLHAQGVVHRDIKPDNILLDSNGMIKYVDFGAAKIIAKTQGTIQRTRASRFPPALGGATPVGVGGGDGGGAVGGGNPDALSIQGTPMYMSPEVINPGGADGSGGNSSGGRRRTGRLGAMDIWSLDWELEAGTRAA</sequence>
<evidence type="ECO:0000256" key="8">
    <source>
        <dbReference type="SAM" id="MobiDB-lite"/>
    </source>
</evidence>
<dbReference type="Gene3D" id="1.10.510.10">
    <property type="entry name" value="Transferase(Phosphotransferase) domain 1"/>
    <property type="match status" value="1"/>
</dbReference>
<dbReference type="Proteomes" id="UP000077521">
    <property type="component" value="Unassembled WGS sequence"/>
</dbReference>
<feature type="region of interest" description="Disordered" evidence="8">
    <location>
        <begin position="284"/>
        <end position="310"/>
    </location>
</feature>
<dbReference type="InterPro" id="IPR011009">
    <property type="entry name" value="Kinase-like_dom_sf"/>
</dbReference>
<feature type="compositionally biased region" description="Gly residues" evidence="8">
    <location>
        <begin position="1448"/>
        <end position="1462"/>
    </location>
</feature>
<evidence type="ECO:0000256" key="3">
    <source>
        <dbReference type="ARBA" id="ARBA00022679"/>
    </source>
</evidence>
<reference evidence="10" key="1">
    <citation type="submission" date="2016-04" db="EMBL/GenBank/DDBJ databases">
        <authorList>
            <person name="Nguyen H.D."/>
            <person name="Samba Siva P."/>
            <person name="Cullis J."/>
            <person name="Levesque C.A."/>
            <person name="Hambleton S."/>
        </authorList>
    </citation>
    <scope>NUCLEOTIDE SEQUENCE</scope>
    <source>
        <strain evidence="10">DAOMC 236416</strain>
    </source>
</reference>
<dbReference type="PANTHER" id="PTHR48016:SF32">
    <property type="entry name" value="MITOGEN-ACTIVATED PROTEIN KINASE KINASE KINASE 4"/>
    <property type="match status" value="1"/>
</dbReference>
<evidence type="ECO:0000256" key="1">
    <source>
        <dbReference type="ARBA" id="ARBA00006529"/>
    </source>
</evidence>
<accession>A0A8T8TDL5</accession>
<dbReference type="PROSITE" id="PS50011">
    <property type="entry name" value="PROTEIN_KINASE_DOM"/>
    <property type="match status" value="1"/>
</dbReference>
<dbReference type="SMART" id="SM00220">
    <property type="entry name" value="S_TKc"/>
    <property type="match status" value="1"/>
</dbReference>
<feature type="region of interest" description="Disordered" evidence="8">
    <location>
        <begin position="714"/>
        <end position="739"/>
    </location>
</feature>
<evidence type="ECO:0000313" key="10">
    <source>
        <dbReference type="EMBL" id="KAE8259622.1"/>
    </source>
</evidence>
<evidence type="ECO:0000256" key="5">
    <source>
        <dbReference type="ARBA" id="ARBA00022777"/>
    </source>
</evidence>
<feature type="compositionally biased region" description="Acidic residues" evidence="8">
    <location>
        <begin position="815"/>
        <end position="825"/>
    </location>
</feature>
<dbReference type="SUPFAM" id="SSF56112">
    <property type="entry name" value="Protein kinase-like (PK-like)"/>
    <property type="match status" value="1"/>
</dbReference>
<feature type="binding site" evidence="7">
    <location>
        <position position="1302"/>
    </location>
    <ligand>
        <name>ATP</name>
        <dbReference type="ChEBI" id="CHEBI:30616"/>
    </ligand>
</feature>
<comment type="similarity">
    <text evidence="1">Belongs to the protein kinase superfamily. STE Ser/Thr protein kinase family. MAP kinase kinase kinase subfamily.</text>
</comment>
<feature type="region of interest" description="Disordered" evidence="8">
    <location>
        <begin position="1160"/>
        <end position="1187"/>
    </location>
</feature>
<gene>
    <name evidence="10" type="ORF">A4X13_0g886</name>
</gene>
<proteinExistence type="inferred from homology"/>
<evidence type="ECO:0000256" key="7">
    <source>
        <dbReference type="PROSITE-ProRule" id="PRU10141"/>
    </source>
</evidence>
<feature type="region of interest" description="Disordered" evidence="8">
    <location>
        <begin position="52"/>
        <end position="122"/>
    </location>
</feature>
<feature type="compositionally biased region" description="Low complexity" evidence="8">
    <location>
        <begin position="66"/>
        <end position="85"/>
    </location>
</feature>
<feature type="compositionally biased region" description="Gly residues" evidence="8">
    <location>
        <begin position="723"/>
        <end position="737"/>
    </location>
</feature>
<dbReference type="InterPro" id="IPR000719">
    <property type="entry name" value="Prot_kinase_dom"/>
</dbReference>
<keyword evidence="11" id="KW-1185">Reference proteome</keyword>
<dbReference type="EMBL" id="LWDF02000031">
    <property type="protein sequence ID" value="KAE8259622.1"/>
    <property type="molecule type" value="Genomic_DNA"/>
</dbReference>
<feature type="compositionally biased region" description="Polar residues" evidence="8">
    <location>
        <begin position="618"/>
        <end position="627"/>
    </location>
</feature>
<protein>
    <recommendedName>
        <fullName evidence="9">Protein kinase domain-containing protein</fullName>
    </recommendedName>
</protein>
<reference evidence="10" key="2">
    <citation type="journal article" date="2019" name="IMA Fungus">
        <title>Genome sequencing and comparison of five Tilletia species to identify candidate genes for the detection of regulated species infecting wheat.</title>
        <authorList>
            <person name="Nguyen H.D.T."/>
            <person name="Sultana T."/>
            <person name="Kesanakurti P."/>
            <person name="Hambleton S."/>
        </authorList>
    </citation>
    <scope>NUCLEOTIDE SEQUENCE</scope>
    <source>
        <strain evidence="10">DAOMC 236416</strain>
    </source>
</reference>
<evidence type="ECO:0000256" key="2">
    <source>
        <dbReference type="ARBA" id="ARBA00022527"/>
    </source>
</evidence>
<feature type="region of interest" description="Disordered" evidence="8">
    <location>
        <begin position="618"/>
        <end position="656"/>
    </location>
</feature>
<dbReference type="PROSITE" id="PS00107">
    <property type="entry name" value="PROTEIN_KINASE_ATP"/>
    <property type="match status" value="1"/>
</dbReference>
<keyword evidence="5" id="KW-0418">Kinase</keyword>
<feature type="region of interest" description="Disordered" evidence="8">
    <location>
        <begin position="805"/>
        <end position="835"/>
    </location>
</feature>
<feature type="compositionally biased region" description="Acidic residues" evidence="8">
    <location>
        <begin position="98"/>
        <end position="111"/>
    </location>
</feature>
<evidence type="ECO:0000256" key="4">
    <source>
        <dbReference type="ARBA" id="ARBA00022741"/>
    </source>
</evidence>
<comment type="caution">
    <text evidence="10">The sequence shown here is derived from an EMBL/GenBank/DDBJ whole genome shotgun (WGS) entry which is preliminary data.</text>
</comment>
<evidence type="ECO:0000259" key="9">
    <source>
        <dbReference type="PROSITE" id="PS50011"/>
    </source>
</evidence>
<dbReference type="GO" id="GO:0004674">
    <property type="term" value="F:protein serine/threonine kinase activity"/>
    <property type="evidence" value="ECO:0007669"/>
    <property type="project" value="UniProtKB-KW"/>
</dbReference>
<dbReference type="InterPro" id="IPR050538">
    <property type="entry name" value="MAP_kinase_kinase_kinase"/>
</dbReference>
<dbReference type="PANTHER" id="PTHR48016">
    <property type="entry name" value="MAP KINASE KINASE KINASE SSK2-RELATED-RELATED"/>
    <property type="match status" value="1"/>
</dbReference>
<keyword evidence="3" id="KW-0808">Transferase</keyword>
<feature type="compositionally biased region" description="Low complexity" evidence="8">
    <location>
        <begin position="285"/>
        <end position="297"/>
    </location>
</feature>
<evidence type="ECO:0000313" key="11">
    <source>
        <dbReference type="Proteomes" id="UP000077521"/>
    </source>
</evidence>
<keyword evidence="2" id="KW-0723">Serine/threonine-protein kinase</keyword>
<dbReference type="InterPro" id="IPR008271">
    <property type="entry name" value="Ser/Thr_kinase_AS"/>
</dbReference>
<name>A0A8T8TDL5_9BASI</name>
<feature type="region of interest" description="Disordered" evidence="8">
    <location>
        <begin position="1440"/>
        <end position="1463"/>
    </location>
</feature>
<feature type="domain" description="Protein kinase" evidence="9">
    <location>
        <begin position="1273"/>
        <end position="1521"/>
    </location>
</feature>
<feature type="region of interest" description="Disordered" evidence="8">
    <location>
        <begin position="1477"/>
        <end position="1500"/>
    </location>
</feature>